<proteinExistence type="predicted"/>
<keyword evidence="3" id="KW-0269">Exonuclease</keyword>
<dbReference type="GO" id="GO:0008408">
    <property type="term" value="F:3'-5' exonuclease activity"/>
    <property type="evidence" value="ECO:0007669"/>
    <property type="project" value="TreeGrafter"/>
</dbReference>
<dbReference type="PANTHER" id="PTHR30231">
    <property type="entry name" value="DNA POLYMERASE III SUBUNIT EPSILON"/>
    <property type="match status" value="1"/>
</dbReference>
<comment type="caution">
    <text evidence="5">The sequence shown here is derived from an EMBL/GenBank/DDBJ whole genome shotgun (WGS) entry which is preliminary data.</text>
</comment>
<feature type="domain" description="Exonuclease" evidence="4">
    <location>
        <begin position="35"/>
        <end position="208"/>
    </location>
</feature>
<evidence type="ECO:0000256" key="1">
    <source>
        <dbReference type="ARBA" id="ARBA00022722"/>
    </source>
</evidence>
<reference evidence="5 6" key="1">
    <citation type="submission" date="2015-03" db="EMBL/GenBank/DDBJ databases">
        <title>Draft genome sequences of two protease-producing strains of Arsukibacterium isolated from two cold and alkaline environments.</title>
        <authorList>
            <person name="Lylloff J.E."/>
            <person name="Skov L.B."/>
            <person name="Jepsen M."/>
            <person name="Hallin P.F."/>
            <person name="Sorensen S.J."/>
            <person name="Stougaard P."/>
            <person name="Glaring M.A."/>
        </authorList>
    </citation>
    <scope>NUCLEOTIDE SEQUENCE [LARGE SCALE GENOMIC DNA]</scope>
    <source>
        <strain evidence="5 6">GCM72</strain>
    </source>
</reference>
<dbReference type="GO" id="GO:0006259">
    <property type="term" value="P:DNA metabolic process"/>
    <property type="evidence" value="ECO:0007669"/>
    <property type="project" value="UniProtKB-ARBA"/>
</dbReference>
<sequence length="220" mass="24736">MLAWLNNKTTPLSHIVQNFNQVALPAGNIRAADCPFLVIDLELTGLNAKQDHIVSLGWVPVRHYEIVLSDARHYLVNSPVSVGQSAAFHGLHDKDFSHARDLAEVLTELLQHYAGYIFVAHHCQLDLRFLEVASQRIFGKAPKFSFIDTLNIELYRLQKQGIVMKKDALRLPQCLARHKLPQSGQHHALADAYSCALLLLSQLKHSHADITLSDLQLQSR</sequence>
<evidence type="ECO:0000313" key="6">
    <source>
        <dbReference type="Proteomes" id="UP000034228"/>
    </source>
</evidence>
<dbReference type="InterPro" id="IPR012337">
    <property type="entry name" value="RNaseH-like_sf"/>
</dbReference>
<keyword evidence="2" id="KW-0378">Hydrolase</keyword>
<dbReference type="AlphaFoldDB" id="A0A0M2V085"/>
<dbReference type="OrthoDB" id="5497329at2"/>
<evidence type="ECO:0000259" key="4">
    <source>
        <dbReference type="SMART" id="SM00479"/>
    </source>
</evidence>
<organism evidence="5 6">
    <name type="scientific">Arsukibacterium ikkense</name>
    <dbReference type="NCBI Taxonomy" id="336831"/>
    <lineage>
        <taxon>Bacteria</taxon>
        <taxon>Pseudomonadati</taxon>
        <taxon>Pseudomonadota</taxon>
        <taxon>Gammaproteobacteria</taxon>
        <taxon>Chromatiales</taxon>
        <taxon>Chromatiaceae</taxon>
        <taxon>Arsukibacterium</taxon>
    </lineage>
</organism>
<keyword evidence="1" id="KW-0540">Nuclease</keyword>
<dbReference type="GO" id="GO:0003676">
    <property type="term" value="F:nucleic acid binding"/>
    <property type="evidence" value="ECO:0007669"/>
    <property type="project" value="InterPro"/>
</dbReference>
<evidence type="ECO:0000256" key="3">
    <source>
        <dbReference type="ARBA" id="ARBA00022839"/>
    </source>
</evidence>
<dbReference type="InterPro" id="IPR036397">
    <property type="entry name" value="RNaseH_sf"/>
</dbReference>
<dbReference type="PANTHER" id="PTHR30231:SF4">
    <property type="entry name" value="PROTEIN NEN2"/>
    <property type="match status" value="1"/>
</dbReference>
<evidence type="ECO:0000313" key="5">
    <source>
        <dbReference type="EMBL" id="KKO44242.1"/>
    </source>
</evidence>
<dbReference type="InterPro" id="IPR013520">
    <property type="entry name" value="Ribonucl_H"/>
</dbReference>
<evidence type="ECO:0000256" key="2">
    <source>
        <dbReference type="ARBA" id="ARBA00022801"/>
    </source>
</evidence>
<dbReference type="STRING" id="336831.WG68_16520"/>
<dbReference type="RefSeq" id="WP_046558832.1">
    <property type="nucleotide sequence ID" value="NZ_LAHO01000018.1"/>
</dbReference>
<dbReference type="GO" id="GO:0005829">
    <property type="term" value="C:cytosol"/>
    <property type="evidence" value="ECO:0007669"/>
    <property type="project" value="TreeGrafter"/>
</dbReference>
<keyword evidence="6" id="KW-1185">Reference proteome</keyword>
<dbReference type="PATRIC" id="fig|336831.14.peg.2086"/>
<dbReference type="Pfam" id="PF00929">
    <property type="entry name" value="RNase_T"/>
    <property type="match status" value="1"/>
</dbReference>
<accession>A0A0M2V085</accession>
<dbReference type="SUPFAM" id="SSF53098">
    <property type="entry name" value="Ribonuclease H-like"/>
    <property type="match status" value="1"/>
</dbReference>
<dbReference type="SMART" id="SM00479">
    <property type="entry name" value="EXOIII"/>
    <property type="match status" value="1"/>
</dbReference>
<dbReference type="Proteomes" id="UP000034228">
    <property type="component" value="Unassembled WGS sequence"/>
</dbReference>
<name>A0A0M2V085_9GAMM</name>
<protein>
    <submittedName>
        <fullName evidence="5">DNA polymerase III</fullName>
    </submittedName>
</protein>
<gene>
    <name evidence="5" type="ORF">WG68_16520</name>
</gene>
<dbReference type="EMBL" id="LAHO01000018">
    <property type="protein sequence ID" value="KKO44242.1"/>
    <property type="molecule type" value="Genomic_DNA"/>
</dbReference>
<dbReference type="Gene3D" id="3.30.420.10">
    <property type="entry name" value="Ribonuclease H-like superfamily/Ribonuclease H"/>
    <property type="match status" value="1"/>
</dbReference>
<dbReference type="CDD" id="cd06127">
    <property type="entry name" value="DEDDh"/>
    <property type="match status" value="1"/>
</dbReference>